<keyword evidence="9 15" id="KW-0862">Zinc</keyword>
<organism evidence="17 18">
    <name type="scientific">Sneathiella chungangensis</name>
    <dbReference type="NCBI Taxonomy" id="1418234"/>
    <lineage>
        <taxon>Bacteria</taxon>
        <taxon>Pseudomonadati</taxon>
        <taxon>Pseudomonadota</taxon>
        <taxon>Alphaproteobacteria</taxon>
        <taxon>Sneathiellales</taxon>
        <taxon>Sneathiellaceae</taxon>
        <taxon>Sneathiella</taxon>
    </lineage>
</organism>
<dbReference type="SUPFAM" id="SSF55031">
    <property type="entry name" value="Bacterial exopeptidase dimerisation domain"/>
    <property type="match status" value="1"/>
</dbReference>
<evidence type="ECO:0000313" key="17">
    <source>
        <dbReference type="EMBL" id="MZR23625.1"/>
    </source>
</evidence>
<feature type="binding site" evidence="15">
    <location>
        <position position="110"/>
    </location>
    <ligand>
        <name>Zn(2+)</name>
        <dbReference type="ChEBI" id="CHEBI:29105"/>
        <label>1</label>
    </ligand>
</feature>
<feature type="binding site" evidence="15">
    <location>
        <position position="110"/>
    </location>
    <ligand>
        <name>Zn(2+)</name>
        <dbReference type="ChEBI" id="CHEBI:29105"/>
        <label>2</label>
    </ligand>
</feature>
<keyword evidence="10 15" id="KW-0220">Diaminopimelate biosynthesis</keyword>
<name>A0A845MIY5_9PROT</name>
<proteinExistence type="inferred from homology"/>
<dbReference type="NCBIfam" id="TIGR01246">
    <property type="entry name" value="dapE_proteo"/>
    <property type="match status" value="1"/>
</dbReference>
<comment type="cofactor">
    <cofactor evidence="15">
        <name>Zn(2+)</name>
        <dbReference type="ChEBI" id="CHEBI:29105"/>
    </cofactor>
    <cofactor evidence="15">
        <name>Co(2+)</name>
        <dbReference type="ChEBI" id="CHEBI:48828"/>
    </cofactor>
    <text evidence="15">Binds 2 Zn(2+) or Co(2+) ions per subunit.</text>
</comment>
<keyword evidence="12 15" id="KW-0170">Cobalt</keyword>
<evidence type="ECO:0000256" key="6">
    <source>
        <dbReference type="ARBA" id="ARBA00022605"/>
    </source>
</evidence>
<dbReference type="Pfam" id="PF07687">
    <property type="entry name" value="M20_dimer"/>
    <property type="match status" value="1"/>
</dbReference>
<dbReference type="SUPFAM" id="SSF53187">
    <property type="entry name" value="Zn-dependent exopeptidases"/>
    <property type="match status" value="1"/>
</dbReference>
<dbReference type="InterPro" id="IPR011650">
    <property type="entry name" value="Peptidase_M20_dimer"/>
</dbReference>
<feature type="binding site" evidence="15">
    <location>
        <position position="77"/>
    </location>
    <ligand>
        <name>Zn(2+)</name>
        <dbReference type="ChEBI" id="CHEBI:29105"/>
        <label>1</label>
    </ligand>
</feature>
<dbReference type="OrthoDB" id="9809784at2"/>
<dbReference type="AlphaFoldDB" id="A0A845MIY5"/>
<dbReference type="HAMAP" id="MF_01690">
    <property type="entry name" value="DapE"/>
    <property type="match status" value="1"/>
</dbReference>
<evidence type="ECO:0000256" key="10">
    <source>
        <dbReference type="ARBA" id="ARBA00022915"/>
    </source>
</evidence>
<feature type="binding site" evidence="15">
    <location>
        <position position="174"/>
    </location>
    <ligand>
        <name>Zn(2+)</name>
        <dbReference type="ChEBI" id="CHEBI:29105"/>
        <label>1</label>
    </ligand>
</feature>
<comment type="subunit">
    <text evidence="3 15">Homodimer.</text>
</comment>
<keyword evidence="7 15" id="KW-0479">Metal-binding</keyword>
<evidence type="ECO:0000313" key="18">
    <source>
        <dbReference type="Proteomes" id="UP000445696"/>
    </source>
</evidence>
<dbReference type="NCBIfam" id="NF009557">
    <property type="entry name" value="PRK13009.1"/>
    <property type="match status" value="1"/>
</dbReference>
<keyword evidence="18" id="KW-1185">Reference proteome</keyword>
<dbReference type="PANTHER" id="PTHR43808">
    <property type="entry name" value="ACETYLORNITHINE DEACETYLASE"/>
    <property type="match status" value="1"/>
</dbReference>
<dbReference type="Proteomes" id="UP000445696">
    <property type="component" value="Unassembled WGS sequence"/>
</dbReference>
<dbReference type="EC" id="3.5.1.18" evidence="4 15"/>
<gene>
    <name evidence="15 17" type="primary">dapE</name>
    <name evidence="17" type="ORF">GQF03_14900</name>
</gene>
<reference evidence="17 18" key="1">
    <citation type="journal article" date="2014" name="Int. J. Syst. Evol. Microbiol.">
        <title>Sneathiella chungangensis sp. nov., isolated from a marine sand, and emended description of the genus Sneathiella.</title>
        <authorList>
            <person name="Siamphan C."/>
            <person name="Kim H."/>
            <person name="Lee J.S."/>
            <person name="Kim W."/>
        </authorList>
    </citation>
    <scope>NUCLEOTIDE SEQUENCE [LARGE SCALE GENOMIC DNA]</scope>
    <source>
        <strain evidence="17 18">KCTC 32476</strain>
    </source>
</reference>
<dbReference type="PANTHER" id="PTHR43808:SF31">
    <property type="entry name" value="N-ACETYL-L-CITRULLINE DEACETYLASE"/>
    <property type="match status" value="1"/>
</dbReference>
<comment type="caution">
    <text evidence="17">The sequence shown here is derived from an EMBL/GenBank/DDBJ whole genome shotgun (WGS) entry which is preliminary data.</text>
</comment>
<feature type="binding site" evidence="15">
    <location>
        <position position="146"/>
    </location>
    <ligand>
        <name>Zn(2+)</name>
        <dbReference type="ChEBI" id="CHEBI:29105"/>
        <label>2</label>
    </ligand>
</feature>
<evidence type="ECO:0000256" key="13">
    <source>
        <dbReference type="ARBA" id="ARBA00031891"/>
    </source>
</evidence>
<evidence type="ECO:0000256" key="9">
    <source>
        <dbReference type="ARBA" id="ARBA00022833"/>
    </source>
</evidence>
<sequence length="390" mass="42637">MNKYEQNSEVISLTQALMRCPSVTPKDAGALDLLQQCLEEIGFTCHRLTFSEEGTPDVENLYARYGTAAPNFCFAGHTDVVPAGDRDAWSVDPFDGTIKDGMIFGRGAADMKAAVASFAIAAKRVIERSDGKFDGSISLLITGDEEGPAINGTQKVLNWMQEQGEKIDHCIVGEPTNPSEMGEMVKIGRRGSFTGHLTVTGTEGHVAYPHLADNPLPHMAAMVTALDNLVFDEGTEHFQPSNLEFTTIDVGNRATNVIPKSAQATFNIRFNTHHTLDSLDRTVRNLLDSVAADRNCRYELVSQKNSSPFLTPEGHFSGLVVDAIEKRLGRKPVLSTTGGTSDARFIKDFCPVVEFGLISQTMHKIDERASVADIEALADIYSDILESYFR</sequence>
<keyword evidence="8 15" id="KW-0378">Hydrolase</keyword>
<evidence type="ECO:0000256" key="14">
    <source>
        <dbReference type="ARBA" id="ARBA00051301"/>
    </source>
</evidence>
<evidence type="ECO:0000256" key="12">
    <source>
        <dbReference type="ARBA" id="ARBA00023285"/>
    </source>
</evidence>
<accession>A0A845MIY5</accession>
<evidence type="ECO:0000256" key="11">
    <source>
        <dbReference type="ARBA" id="ARBA00023154"/>
    </source>
</evidence>
<keyword evidence="11 15" id="KW-0457">Lysine biosynthesis</keyword>
<evidence type="ECO:0000259" key="16">
    <source>
        <dbReference type="Pfam" id="PF07687"/>
    </source>
</evidence>
<dbReference type="GO" id="GO:0019877">
    <property type="term" value="P:diaminopimelate biosynthetic process"/>
    <property type="evidence" value="ECO:0007669"/>
    <property type="project" value="UniProtKB-UniRule"/>
</dbReference>
<comment type="catalytic activity">
    <reaction evidence="14 15">
        <text>N-succinyl-(2S,6S)-2,6-diaminopimelate + H2O = (2S,6S)-2,6-diaminopimelate + succinate</text>
        <dbReference type="Rhea" id="RHEA:22608"/>
        <dbReference type="ChEBI" id="CHEBI:15377"/>
        <dbReference type="ChEBI" id="CHEBI:30031"/>
        <dbReference type="ChEBI" id="CHEBI:57609"/>
        <dbReference type="ChEBI" id="CHEBI:58087"/>
        <dbReference type="EC" id="3.5.1.18"/>
    </reaction>
</comment>
<dbReference type="GO" id="GO:0008777">
    <property type="term" value="F:acetylornithine deacetylase activity"/>
    <property type="evidence" value="ECO:0007669"/>
    <property type="project" value="TreeGrafter"/>
</dbReference>
<comment type="function">
    <text evidence="15">Catalyzes the hydrolysis of N-succinyl-L,L-diaminopimelic acid (SDAP), forming succinate and LL-2,6-diaminopimelate (DAP), an intermediate involved in the bacterial biosynthesis of lysine and meso-diaminopimelic acid, an essential component of bacterial cell walls.</text>
</comment>
<feature type="binding site" evidence="15">
    <location>
        <position position="363"/>
    </location>
    <ligand>
        <name>Zn(2+)</name>
        <dbReference type="ChEBI" id="CHEBI:29105"/>
        <label>2</label>
    </ligand>
</feature>
<comment type="similarity">
    <text evidence="2 15">Belongs to the peptidase M20A family. DapE subfamily.</text>
</comment>
<dbReference type="RefSeq" id="WP_161340076.1">
    <property type="nucleotide sequence ID" value="NZ_JBHSDG010000003.1"/>
</dbReference>
<evidence type="ECO:0000256" key="4">
    <source>
        <dbReference type="ARBA" id="ARBA00011921"/>
    </source>
</evidence>
<feature type="domain" description="Peptidase M20 dimerisation" evidence="16">
    <location>
        <begin position="187"/>
        <end position="292"/>
    </location>
</feature>
<feature type="active site" description="Proton acceptor" evidence="15">
    <location>
        <position position="145"/>
    </location>
</feature>
<dbReference type="InterPro" id="IPR050072">
    <property type="entry name" value="Peptidase_M20A"/>
</dbReference>
<dbReference type="CDD" id="cd03891">
    <property type="entry name" value="M20_DapE_proteobac"/>
    <property type="match status" value="1"/>
</dbReference>
<evidence type="ECO:0000256" key="1">
    <source>
        <dbReference type="ARBA" id="ARBA00005130"/>
    </source>
</evidence>
<dbReference type="Gene3D" id="3.40.630.10">
    <property type="entry name" value="Zn peptidases"/>
    <property type="match status" value="2"/>
</dbReference>
<dbReference type="GO" id="GO:0008270">
    <property type="term" value="F:zinc ion binding"/>
    <property type="evidence" value="ECO:0007669"/>
    <property type="project" value="UniProtKB-UniRule"/>
</dbReference>
<dbReference type="GO" id="GO:0050897">
    <property type="term" value="F:cobalt ion binding"/>
    <property type="evidence" value="ECO:0007669"/>
    <property type="project" value="UniProtKB-UniRule"/>
</dbReference>
<evidence type="ECO:0000256" key="8">
    <source>
        <dbReference type="ARBA" id="ARBA00022801"/>
    </source>
</evidence>
<evidence type="ECO:0000256" key="7">
    <source>
        <dbReference type="ARBA" id="ARBA00022723"/>
    </source>
</evidence>
<evidence type="ECO:0000256" key="2">
    <source>
        <dbReference type="ARBA" id="ARBA00006746"/>
    </source>
</evidence>
<feature type="active site" evidence="15">
    <location>
        <position position="79"/>
    </location>
</feature>
<dbReference type="GO" id="GO:0009089">
    <property type="term" value="P:lysine biosynthetic process via diaminopimelate"/>
    <property type="evidence" value="ECO:0007669"/>
    <property type="project" value="UniProtKB-UniRule"/>
</dbReference>
<dbReference type="Pfam" id="PF01546">
    <property type="entry name" value="Peptidase_M20"/>
    <property type="match status" value="1"/>
</dbReference>
<keyword evidence="6 15" id="KW-0028">Amino-acid biosynthesis</keyword>
<dbReference type="InterPro" id="IPR002933">
    <property type="entry name" value="Peptidase_M20"/>
</dbReference>
<evidence type="ECO:0000256" key="15">
    <source>
        <dbReference type="HAMAP-Rule" id="MF_01690"/>
    </source>
</evidence>
<dbReference type="GO" id="GO:0009014">
    <property type="term" value="F:succinyl-diaminopimelate desuccinylase activity"/>
    <property type="evidence" value="ECO:0007669"/>
    <property type="project" value="UniProtKB-UniRule"/>
</dbReference>
<dbReference type="EMBL" id="WTVA01000015">
    <property type="protein sequence ID" value="MZR23625.1"/>
    <property type="molecule type" value="Genomic_DNA"/>
</dbReference>
<protein>
    <recommendedName>
        <fullName evidence="5 15">Succinyl-diaminopimelate desuccinylase</fullName>
        <shortName evidence="15">SDAP desuccinylase</shortName>
        <ecNumber evidence="4 15">3.5.1.18</ecNumber>
    </recommendedName>
    <alternativeName>
        <fullName evidence="13 15">N-succinyl-LL-2,6-diaminoheptanedioate amidohydrolase</fullName>
    </alternativeName>
</protein>
<comment type="pathway">
    <text evidence="1 15">Amino-acid biosynthesis; L-lysine biosynthesis via DAP pathway; LL-2,6-diaminopimelate from (S)-tetrahydrodipicolinate (succinylase route): step 3/3.</text>
</comment>
<evidence type="ECO:0000256" key="5">
    <source>
        <dbReference type="ARBA" id="ARBA00022391"/>
    </source>
</evidence>
<dbReference type="InterPro" id="IPR005941">
    <property type="entry name" value="DapE_proteobac"/>
</dbReference>
<dbReference type="InterPro" id="IPR036264">
    <property type="entry name" value="Bact_exopeptidase_dim_dom"/>
</dbReference>
<dbReference type="UniPathway" id="UPA00034">
    <property type="reaction ID" value="UER00021"/>
</dbReference>
<evidence type="ECO:0000256" key="3">
    <source>
        <dbReference type="ARBA" id="ARBA00011738"/>
    </source>
</evidence>
<dbReference type="GO" id="GO:0006526">
    <property type="term" value="P:L-arginine biosynthetic process"/>
    <property type="evidence" value="ECO:0007669"/>
    <property type="project" value="TreeGrafter"/>
</dbReference>